<gene>
    <name evidence="3" type="ORF">SAMN04489759_101461</name>
</gene>
<sequence>MRLLAALLCLLALPAGATQDAWPALYDVAGVAPDDVLNIRAEPNADAPIIGSLAYDAEAVELIRPNDRHSWALVNSGEGTGWVSLRYMKRRPGQWLGSMPELAHCAGTEPFWSFEVDGSTATYHAMDAEPYSYEIRETGAAQGRRDSFHLISEGAEGLAVGALSAQACNDGMSGREYGLEIQLLLQDGSNWQHVSGCCSLSR</sequence>
<dbReference type="RefSeq" id="WP_093738738.1">
    <property type="nucleotide sequence ID" value="NZ_FNBP01000001.1"/>
</dbReference>
<evidence type="ECO:0000259" key="2">
    <source>
        <dbReference type="Pfam" id="PF08239"/>
    </source>
</evidence>
<dbReference type="InterPro" id="IPR003646">
    <property type="entry name" value="SH3-like_bac-type"/>
</dbReference>
<dbReference type="Proteomes" id="UP000199399">
    <property type="component" value="Unassembled WGS sequence"/>
</dbReference>
<keyword evidence="1" id="KW-0732">Signal</keyword>
<dbReference type="STRING" id="218672.SAMN04489759_101461"/>
<evidence type="ECO:0000313" key="4">
    <source>
        <dbReference type="Proteomes" id="UP000199399"/>
    </source>
</evidence>
<name>A0A1G7IS95_9RHOB</name>
<feature type="domain" description="SH3b" evidence="2">
    <location>
        <begin position="35"/>
        <end position="88"/>
    </location>
</feature>
<dbReference type="EMBL" id="FNBP01000001">
    <property type="protein sequence ID" value="SDF15179.1"/>
    <property type="molecule type" value="Genomic_DNA"/>
</dbReference>
<keyword evidence="4" id="KW-1185">Reference proteome</keyword>
<accession>A0A1G7IS95</accession>
<dbReference type="OrthoDB" id="5489750at2"/>
<dbReference type="Pfam" id="PF08239">
    <property type="entry name" value="SH3_3"/>
    <property type="match status" value="1"/>
</dbReference>
<feature type="chain" id="PRO_5011712517" evidence="1">
    <location>
        <begin position="18"/>
        <end position="202"/>
    </location>
</feature>
<proteinExistence type="predicted"/>
<organism evidence="3 4">
    <name type="scientific">Sulfitobacter delicatus</name>
    <dbReference type="NCBI Taxonomy" id="218672"/>
    <lineage>
        <taxon>Bacteria</taxon>
        <taxon>Pseudomonadati</taxon>
        <taxon>Pseudomonadota</taxon>
        <taxon>Alphaproteobacteria</taxon>
        <taxon>Rhodobacterales</taxon>
        <taxon>Roseobacteraceae</taxon>
        <taxon>Sulfitobacter</taxon>
    </lineage>
</organism>
<dbReference type="AlphaFoldDB" id="A0A1G7IS95"/>
<protein>
    <submittedName>
        <fullName evidence="3">SH3 domain-containing protein</fullName>
    </submittedName>
</protein>
<dbReference type="Gene3D" id="2.30.30.40">
    <property type="entry name" value="SH3 Domains"/>
    <property type="match status" value="1"/>
</dbReference>
<evidence type="ECO:0000313" key="3">
    <source>
        <dbReference type="EMBL" id="SDF15179.1"/>
    </source>
</evidence>
<reference evidence="4" key="1">
    <citation type="submission" date="2016-10" db="EMBL/GenBank/DDBJ databases">
        <authorList>
            <person name="Varghese N."/>
            <person name="Submissions S."/>
        </authorList>
    </citation>
    <scope>NUCLEOTIDE SEQUENCE [LARGE SCALE GENOMIC DNA]</scope>
    <source>
        <strain evidence="4">DSM 16477</strain>
    </source>
</reference>
<evidence type="ECO:0000256" key="1">
    <source>
        <dbReference type="SAM" id="SignalP"/>
    </source>
</evidence>
<feature type="signal peptide" evidence="1">
    <location>
        <begin position="1"/>
        <end position="17"/>
    </location>
</feature>